<reference evidence="2" key="1">
    <citation type="submission" date="2022-03" db="EMBL/GenBank/DDBJ databases">
        <authorList>
            <person name="Sayadi A."/>
        </authorList>
    </citation>
    <scope>NUCLEOTIDE SEQUENCE</scope>
</reference>
<dbReference type="Proteomes" id="UP001152888">
    <property type="component" value="Unassembled WGS sequence"/>
</dbReference>
<gene>
    <name evidence="2" type="ORF">ACAOBT_LOCUS30976</name>
</gene>
<evidence type="ECO:0000313" key="2">
    <source>
        <dbReference type="EMBL" id="CAH2009605.1"/>
    </source>
</evidence>
<comment type="caution">
    <text evidence="2">The sequence shown here is derived from an EMBL/GenBank/DDBJ whole genome shotgun (WGS) entry which is preliminary data.</text>
</comment>
<organism evidence="2 3">
    <name type="scientific">Acanthoscelides obtectus</name>
    <name type="common">Bean weevil</name>
    <name type="synonym">Bruchus obtectus</name>
    <dbReference type="NCBI Taxonomy" id="200917"/>
    <lineage>
        <taxon>Eukaryota</taxon>
        <taxon>Metazoa</taxon>
        <taxon>Ecdysozoa</taxon>
        <taxon>Arthropoda</taxon>
        <taxon>Hexapoda</taxon>
        <taxon>Insecta</taxon>
        <taxon>Pterygota</taxon>
        <taxon>Neoptera</taxon>
        <taxon>Endopterygota</taxon>
        <taxon>Coleoptera</taxon>
        <taxon>Polyphaga</taxon>
        <taxon>Cucujiformia</taxon>
        <taxon>Chrysomeloidea</taxon>
        <taxon>Chrysomelidae</taxon>
        <taxon>Bruchinae</taxon>
        <taxon>Bruchini</taxon>
        <taxon>Acanthoscelides</taxon>
    </lineage>
</organism>
<proteinExistence type="predicted"/>
<dbReference type="EMBL" id="CAKOFQ010007896">
    <property type="protein sequence ID" value="CAH2009605.1"/>
    <property type="molecule type" value="Genomic_DNA"/>
</dbReference>
<sequence length="130" mass="14577">MSPTDQTSDYRENFYSAGPYADMLLTEPISPHAVSAESSPTYLYSAVEHYLDLQWTIERQSNFPLSSQEPQIIFEEKPLLSVRIPYECSDSQCKKLSDIEKSPAPTPSSAVPNSSGTLKPKRARTTYTTH</sequence>
<feature type="region of interest" description="Disordered" evidence="1">
    <location>
        <begin position="97"/>
        <end position="130"/>
    </location>
</feature>
<name>A0A9P0MBV7_ACAOB</name>
<feature type="compositionally biased region" description="Polar residues" evidence="1">
    <location>
        <begin position="107"/>
        <end position="117"/>
    </location>
</feature>
<keyword evidence="3" id="KW-1185">Reference proteome</keyword>
<evidence type="ECO:0000313" key="3">
    <source>
        <dbReference type="Proteomes" id="UP001152888"/>
    </source>
</evidence>
<evidence type="ECO:0000256" key="1">
    <source>
        <dbReference type="SAM" id="MobiDB-lite"/>
    </source>
</evidence>
<accession>A0A9P0MBV7</accession>
<dbReference type="AlphaFoldDB" id="A0A9P0MBV7"/>
<protein>
    <submittedName>
        <fullName evidence="2">Uncharacterized protein</fullName>
    </submittedName>
</protein>